<evidence type="ECO:0000313" key="5">
    <source>
        <dbReference type="Proteomes" id="UP000544872"/>
    </source>
</evidence>
<name>A0A7X0DLI9_NOVIT</name>
<dbReference type="Proteomes" id="UP000544872">
    <property type="component" value="Unassembled WGS sequence"/>
</dbReference>
<dbReference type="AlphaFoldDB" id="A0A7X0DLI9"/>
<dbReference type="PANTHER" id="PTHR43011:SF1">
    <property type="entry name" value="IRON-SULFUR CLUSTER ASSEMBLY 2 HOMOLOG, MITOCHONDRIAL"/>
    <property type="match status" value="1"/>
</dbReference>
<sequence>MAQALSPQDLDLSESAARRIGQLITQENNAALMLRVEVSGGGCSGFKYGFDLDAKTRDDDLVLERHGVKVVIDEGSLDLLRGSVIDFSEDLMAAAFVIRNPNATSTCGCGTSFAV</sequence>
<keyword evidence="2" id="KW-0408">Iron</keyword>
<keyword evidence="1" id="KW-0479">Metal-binding</keyword>
<dbReference type="Gene3D" id="2.60.300.12">
    <property type="entry name" value="HesB-like domain"/>
    <property type="match status" value="1"/>
</dbReference>
<dbReference type="SUPFAM" id="SSF89360">
    <property type="entry name" value="HesB-like domain"/>
    <property type="match status" value="1"/>
</dbReference>
<dbReference type="InterPro" id="IPR017870">
    <property type="entry name" value="FeS_cluster_insertion_CS"/>
</dbReference>
<comment type="caution">
    <text evidence="4">The sequence shown here is derived from an EMBL/GenBank/DDBJ whole genome shotgun (WGS) entry which is preliminary data.</text>
</comment>
<dbReference type="PROSITE" id="PS01152">
    <property type="entry name" value="HESB"/>
    <property type="match status" value="1"/>
</dbReference>
<dbReference type="FunFam" id="2.60.300.12:FF:000006">
    <property type="entry name" value="Iron-sulfur cluster assembly 2 mitochondrial"/>
    <property type="match status" value="1"/>
</dbReference>
<evidence type="ECO:0000259" key="3">
    <source>
        <dbReference type="Pfam" id="PF01521"/>
    </source>
</evidence>
<accession>A0A7X0DLI9</accession>
<protein>
    <submittedName>
        <fullName evidence="4">Iron-sulfur cluster insertion protein</fullName>
    </submittedName>
</protein>
<dbReference type="GO" id="GO:0005506">
    <property type="term" value="F:iron ion binding"/>
    <property type="evidence" value="ECO:0007669"/>
    <property type="project" value="TreeGrafter"/>
</dbReference>
<dbReference type="NCBIfam" id="TIGR00049">
    <property type="entry name" value="iron-sulfur cluster assembly accessory protein"/>
    <property type="match status" value="1"/>
</dbReference>
<dbReference type="PANTHER" id="PTHR43011">
    <property type="entry name" value="IRON-SULFUR CLUSTER ASSEMBLY 2 HOMOLOG, MITOCHONDRIAL"/>
    <property type="match status" value="1"/>
</dbReference>
<dbReference type="GO" id="GO:0016226">
    <property type="term" value="P:iron-sulfur cluster assembly"/>
    <property type="evidence" value="ECO:0007669"/>
    <property type="project" value="InterPro"/>
</dbReference>
<feature type="domain" description="Core" evidence="3">
    <location>
        <begin position="10"/>
        <end position="110"/>
    </location>
</feature>
<keyword evidence="5" id="KW-1185">Reference proteome</keyword>
<organism evidence="4 5">
    <name type="scientific">Novispirillum itersonii</name>
    <name type="common">Aquaspirillum itersonii</name>
    <dbReference type="NCBI Taxonomy" id="189"/>
    <lineage>
        <taxon>Bacteria</taxon>
        <taxon>Pseudomonadati</taxon>
        <taxon>Pseudomonadota</taxon>
        <taxon>Alphaproteobacteria</taxon>
        <taxon>Rhodospirillales</taxon>
        <taxon>Novispirillaceae</taxon>
        <taxon>Novispirillum</taxon>
    </lineage>
</organism>
<dbReference type="EMBL" id="JACIIX010000004">
    <property type="protein sequence ID" value="MBB6210045.1"/>
    <property type="molecule type" value="Genomic_DNA"/>
</dbReference>
<evidence type="ECO:0000313" key="4">
    <source>
        <dbReference type="EMBL" id="MBB6210045.1"/>
    </source>
</evidence>
<dbReference type="RefSeq" id="WP_184262837.1">
    <property type="nucleotide sequence ID" value="NZ_JACIIX010000004.1"/>
</dbReference>
<evidence type="ECO:0000256" key="2">
    <source>
        <dbReference type="ARBA" id="ARBA00023004"/>
    </source>
</evidence>
<dbReference type="GO" id="GO:1990229">
    <property type="term" value="C:iron-sulfur cluster assembly complex"/>
    <property type="evidence" value="ECO:0007669"/>
    <property type="project" value="UniProtKB-ARBA"/>
</dbReference>
<gene>
    <name evidence="4" type="ORF">FHS48_001455</name>
</gene>
<dbReference type="InterPro" id="IPR035903">
    <property type="entry name" value="HesB-like_dom_sf"/>
</dbReference>
<dbReference type="Pfam" id="PF01521">
    <property type="entry name" value="Fe-S_biosyn"/>
    <property type="match status" value="1"/>
</dbReference>
<dbReference type="InterPro" id="IPR016092">
    <property type="entry name" value="ATAP"/>
</dbReference>
<dbReference type="GO" id="GO:0051537">
    <property type="term" value="F:2 iron, 2 sulfur cluster binding"/>
    <property type="evidence" value="ECO:0007669"/>
    <property type="project" value="TreeGrafter"/>
</dbReference>
<dbReference type="NCBIfam" id="NF010147">
    <property type="entry name" value="PRK13623.1"/>
    <property type="match status" value="1"/>
</dbReference>
<evidence type="ECO:0000256" key="1">
    <source>
        <dbReference type="ARBA" id="ARBA00022723"/>
    </source>
</evidence>
<reference evidence="4 5" key="1">
    <citation type="submission" date="2020-08" db="EMBL/GenBank/DDBJ databases">
        <title>Genomic Encyclopedia of Type Strains, Phase IV (KMG-IV): sequencing the most valuable type-strain genomes for metagenomic binning, comparative biology and taxonomic classification.</title>
        <authorList>
            <person name="Goeker M."/>
        </authorList>
    </citation>
    <scope>NUCLEOTIDE SEQUENCE [LARGE SCALE GENOMIC DNA]</scope>
    <source>
        <strain evidence="4 5">DSM 11590</strain>
    </source>
</reference>
<proteinExistence type="predicted"/>
<dbReference type="InterPro" id="IPR000361">
    <property type="entry name" value="ATAP_core_dom"/>
</dbReference>
<dbReference type="GO" id="GO:0051539">
    <property type="term" value="F:4 iron, 4 sulfur cluster binding"/>
    <property type="evidence" value="ECO:0007669"/>
    <property type="project" value="TreeGrafter"/>
</dbReference>